<keyword evidence="2" id="KW-0472">Membrane</keyword>
<keyword evidence="4" id="KW-1185">Reference proteome</keyword>
<feature type="transmembrane region" description="Helical" evidence="2">
    <location>
        <begin position="25"/>
        <end position="47"/>
    </location>
</feature>
<feature type="compositionally biased region" description="Gly residues" evidence="1">
    <location>
        <begin position="204"/>
        <end position="215"/>
    </location>
</feature>
<dbReference type="AlphaFoldDB" id="A0A6I3J8I7"/>
<accession>A0A6I3J8I7</accession>
<feature type="region of interest" description="Disordered" evidence="1">
    <location>
        <begin position="1"/>
        <end position="20"/>
    </location>
</feature>
<evidence type="ECO:0000256" key="2">
    <source>
        <dbReference type="SAM" id="Phobius"/>
    </source>
</evidence>
<comment type="caution">
    <text evidence="3">The sequence shown here is derived from an EMBL/GenBank/DDBJ whole genome shotgun (WGS) entry which is preliminary data.</text>
</comment>
<evidence type="ECO:0000256" key="1">
    <source>
        <dbReference type="SAM" id="MobiDB-lite"/>
    </source>
</evidence>
<dbReference type="Pfam" id="PF11303">
    <property type="entry name" value="DUF3105"/>
    <property type="match status" value="1"/>
</dbReference>
<evidence type="ECO:0000313" key="3">
    <source>
        <dbReference type="EMBL" id="MTB94839.1"/>
    </source>
</evidence>
<keyword evidence="2" id="KW-0812">Transmembrane</keyword>
<keyword evidence="2" id="KW-1133">Transmembrane helix</keyword>
<reference evidence="3 4" key="1">
    <citation type="submission" date="2019-10" db="EMBL/GenBank/DDBJ databases">
        <title>Nocardioides novel species isolated from the excrement of Marmot.</title>
        <authorList>
            <person name="Zhang G."/>
        </authorList>
    </citation>
    <scope>NUCLEOTIDE SEQUENCE [LARGE SCALE GENOMIC DNA]</scope>
    <source>
        <strain evidence="4">zg-579</strain>
    </source>
</reference>
<dbReference type="Proteomes" id="UP000433406">
    <property type="component" value="Unassembled WGS sequence"/>
</dbReference>
<feature type="compositionally biased region" description="Pro residues" evidence="1">
    <location>
        <begin position="1"/>
        <end position="18"/>
    </location>
</feature>
<dbReference type="InterPro" id="IPR021454">
    <property type="entry name" value="DUF3105"/>
</dbReference>
<evidence type="ECO:0000313" key="4">
    <source>
        <dbReference type="Proteomes" id="UP000433406"/>
    </source>
</evidence>
<name>A0A6I3J8I7_9ACTN</name>
<sequence length="215" mass="22313">MGPPVGPPTDPPAGPPSPQRDRFSVVALASIAVAALLLVAVGVPVAVGQMRSEEAADVERDLSEVVAVEDLSTEHTTGDVTYPHTPPIGGPHHPRWLDCGVYDEPVREENVVHDLEHGTVWITYDPDLSADDVAALAEQLPANGILSPYPDLPAPVVVTVWGRQLRLVGADDPRLGLFVETFGGGETAPEPFASCAGGVPDPQGGEGTGTEGATV</sequence>
<dbReference type="EMBL" id="WLCI01000006">
    <property type="protein sequence ID" value="MTB94839.1"/>
    <property type="molecule type" value="Genomic_DNA"/>
</dbReference>
<protein>
    <submittedName>
        <fullName evidence="3">DUF3105 domain-containing protein</fullName>
    </submittedName>
</protein>
<organism evidence="3 4">
    <name type="scientific">Nocardioides marmotae</name>
    <dbReference type="NCBI Taxonomy" id="2663857"/>
    <lineage>
        <taxon>Bacteria</taxon>
        <taxon>Bacillati</taxon>
        <taxon>Actinomycetota</taxon>
        <taxon>Actinomycetes</taxon>
        <taxon>Propionibacteriales</taxon>
        <taxon>Nocardioidaceae</taxon>
        <taxon>Nocardioides</taxon>
    </lineage>
</organism>
<proteinExistence type="predicted"/>
<dbReference type="RefSeq" id="WP_154614548.1">
    <property type="nucleotide sequence ID" value="NZ_CP053660.1"/>
</dbReference>
<feature type="region of interest" description="Disordered" evidence="1">
    <location>
        <begin position="196"/>
        <end position="215"/>
    </location>
</feature>
<gene>
    <name evidence="3" type="ORF">GGQ22_07055</name>
</gene>